<gene>
    <name evidence="2" type="ORF">CCAN12_720022</name>
</gene>
<proteinExistence type="predicted"/>
<keyword evidence="1" id="KW-0812">Transmembrane</keyword>
<keyword evidence="1" id="KW-0472">Membrane</keyword>
<evidence type="ECO:0000313" key="2">
    <source>
        <dbReference type="EMBL" id="CEN38000.1"/>
    </source>
</evidence>
<dbReference type="EMBL" id="CDOE01000070">
    <property type="protein sequence ID" value="CEN38000.1"/>
    <property type="molecule type" value="Genomic_DNA"/>
</dbReference>
<reference evidence="2 3" key="1">
    <citation type="submission" date="2015-01" db="EMBL/GenBank/DDBJ databases">
        <authorList>
            <person name="Xiang T."/>
            <person name="Song Y."/>
            <person name="Huang L."/>
            <person name="Wang B."/>
            <person name="Wu P."/>
        </authorList>
    </citation>
    <scope>NUCLEOTIDE SEQUENCE [LARGE SCALE GENOMIC DNA]</scope>
    <source>
        <strain evidence="2 3">Cc12</strain>
    </source>
</reference>
<sequence length="51" mass="6302">MSALLFWHKNWKGKGIELFFKTYYYEKDIGFWSFSSVFGGLLRELYRRKTR</sequence>
<accession>A0A0B7HFI8</accession>
<name>A0A0B7HFI8_9FLAO</name>
<feature type="transmembrane region" description="Helical" evidence="1">
    <location>
        <begin position="29"/>
        <end position="46"/>
    </location>
</feature>
<evidence type="ECO:0000313" key="3">
    <source>
        <dbReference type="Proteomes" id="UP000044026"/>
    </source>
</evidence>
<evidence type="ECO:0000256" key="1">
    <source>
        <dbReference type="SAM" id="Phobius"/>
    </source>
</evidence>
<protein>
    <submittedName>
        <fullName evidence="2">Uncharacterized protein</fullName>
    </submittedName>
</protein>
<organism evidence="2 3">
    <name type="scientific">Capnocytophaga canimorsus</name>
    <dbReference type="NCBI Taxonomy" id="28188"/>
    <lineage>
        <taxon>Bacteria</taxon>
        <taxon>Pseudomonadati</taxon>
        <taxon>Bacteroidota</taxon>
        <taxon>Flavobacteriia</taxon>
        <taxon>Flavobacteriales</taxon>
        <taxon>Flavobacteriaceae</taxon>
        <taxon>Capnocytophaga</taxon>
    </lineage>
</organism>
<dbReference type="Proteomes" id="UP000044026">
    <property type="component" value="Unassembled WGS sequence"/>
</dbReference>
<dbReference type="AlphaFoldDB" id="A0A0B7HFI8"/>
<keyword evidence="1" id="KW-1133">Transmembrane helix</keyword>